<feature type="compositionally biased region" description="Basic residues" evidence="2">
    <location>
        <begin position="578"/>
        <end position="587"/>
    </location>
</feature>
<feature type="compositionally biased region" description="Acidic residues" evidence="2">
    <location>
        <begin position="474"/>
        <end position="539"/>
    </location>
</feature>
<evidence type="ECO:0000259" key="3">
    <source>
        <dbReference type="Pfam" id="PF08158"/>
    </source>
</evidence>
<protein>
    <recommendedName>
        <fullName evidence="1">Protein SDA1</fullName>
    </recommendedName>
</protein>
<dbReference type="GO" id="GO:0042273">
    <property type="term" value="P:ribosomal large subunit biogenesis"/>
    <property type="evidence" value="ECO:0007669"/>
    <property type="project" value="UniProtKB-UniRule"/>
</dbReference>
<gene>
    <name evidence="5" type="primary">sdad1</name>
    <name evidence="5" type="ORF">g.20782</name>
</gene>
<keyword evidence="1" id="KW-0539">Nucleus</keyword>
<dbReference type="AlphaFoldDB" id="A0A6G1SFI7"/>
<keyword evidence="1" id="KW-0653">Protein transport</keyword>
<sequence>MHPKGNNRFPLNLPHLQNCIKKDPTAYQEEFQVQYRHYESILQILMMNPAYFDKQFESLVTFLAHTVPCYKDRVEFPEQLINLLRNYSTGLHRDSRLACCKALMILRSRNFVPLTSLLPLFFELSKCQDKSLRSYIRQNIVSDIRALNKKSRNEKVNKELQKFMYDKLSNEQQIVEAKLALDIMIELYKKSVWQSRDLVNQIAFACQSRTSKILVTALQFFLGTDEEAGEDEDDKDDEDSKVEKLNQLKETLKANKFNKSTRKREKILAKVKKTVNSIDKKEKNENINFSALHLINDPQTLAEKLLSGVQSTTEKFEVKLMMMSLISRLIGAHELLVLNFYSYIAKYLQPHQTDVTRILQYAAQATHKLVPPEDLEHVVKAITYNFVTDRSSSEAITVGLNAIREICARNSEVMDEDLLQDLTQYQKYKNKNVSSAAKSLIHLYRIKNPNLLSRKDRGRPLDDSLKRTHSVMSLEDDEMNFETEEEDEDSYMELETDDDQSIQDDEFGEWEEAEGDGEEEDEGDAEEEEDEDAEGEDENEKLLNPSDKVRLEDIERLYKRPRHDKESRLATVIEGRQGRGKYGQKKPKLNEKSSTSNRDKRRNKAFGMIKHKLKRHKKTKTFHEKQLELKQKLIRQERAKR</sequence>
<evidence type="ECO:0000259" key="4">
    <source>
        <dbReference type="Pfam" id="PF21638"/>
    </source>
</evidence>
<dbReference type="PANTHER" id="PTHR12730:SF0">
    <property type="entry name" value="PROTEIN SDA1 HOMOLOG"/>
    <property type="match status" value="1"/>
</dbReference>
<dbReference type="Pfam" id="PF21638">
    <property type="entry name" value="SDA1_C"/>
    <property type="match status" value="1"/>
</dbReference>
<dbReference type="InterPro" id="IPR027312">
    <property type="entry name" value="Sda1"/>
</dbReference>
<evidence type="ECO:0000313" key="5">
    <source>
        <dbReference type="EMBL" id="MDE48732.1"/>
    </source>
</evidence>
<dbReference type="GO" id="GO:0005730">
    <property type="term" value="C:nucleolus"/>
    <property type="evidence" value="ECO:0007669"/>
    <property type="project" value="UniProtKB-SubCell"/>
</dbReference>
<feature type="compositionally biased region" description="Basic and acidic residues" evidence="2">
    <location>
        <begin position="453"/>
        <end position="466"/>
    </location>
</feature>
<keyword evidence="1" id="KW-0690">Ribosome biogenesis</keyword>
<reference evidence="5" key="1">
    <citation type="submission" date="2018-10" db="EMBL/GenBank/DDBJ databases">
        <title>Transcriptome assembly of Aceria tosichella (Wheat curl mite) Type 2.</title>
        <authorList>
            <person name="Scully E.D."/>
            <person name="Geib S.M."/>
            <person name="Palmer N.A."/>
            <person name="Gupta A.K."/>
            <person name="Sarath G."/>
            <person name="Tatineni S."/>
        </authorList>
    </citation>
    <scope>NUCLEOTIDE SEQUENCE</scope>
    <source>
        <strain evidence="5">LincolnNE</strain>
    </source>
</reference>
<accession>A0A6G1SFI7</accession>
<organism evidence="5">
    <name type="scientific">Aceria tosichella</name>
    <name type="common">wheat curl mite</name>
    <dbReference type="NCBI Taxonomy" id="561515"/>
    <lineage>
        <taxon>Eukaryota</taxon>
        <taxon>Metazoa</taxon>
        <taxon>Ecdysozoa</taxon>
        <taxon>Arthropoda</taxon>
        <taxon>Chelicerata</taxon>
        <taxon>Arachnida</taxon>
        <taxon>Acari</taxon>
        <taxon>Acariformes</taxon>
        <taxon>Trombidiformes</taxon>
        <taxon>Prostigmata</taxon>
        <taxon>Eupodina</taxon>
        <taxon>Eriophyoidea</taxon>
        <taxon>Eriophyidae</taxon>
        <taxon>Eriophyinae</taxon>
        <taxon>Aceriini</taxon>
        <taxon>Aceria</taxon>
    </lineage>
</organism>
<dbReference type="InterPro" id="IPR016024">
    <property type="entry name" value="ARM-type_fold"/>
</dbReference>
<dbReference type="GO" id="GO:0000055">
    <property type="term" value="P:ribosomal large subunit export from nucleus"/>
    <property type="evidence" value="ECO:0007669"/>
    <property type="project" value="UniProtKB-UniRule"/>
</dbReference>
<evidence type="ECO:0000256" key="2">
    <source>
        <dbReference type="SAM" id="MobiDB-lite"/>
    </source>
</evidence>
<name>A0A6G1SFI7_9ACAR</name>
<proteinExistence type="inferred from homology"/>
<keyword evidence="1" id="KW-0813">Transport</keyword>
<dbReference type="SUPFAM" id="SSF48371">
    <property type="entry name" value="ARM repeat"/>
    <property type="match status" value="1"/>
</dbReference>
<dbReference type="PANTHER" id="PTHR12730">
    <property type="entry name" value="HSDA/SDA1-RELATED"/>
    <property type="match status" value="1"/>
</dbReference>
<dbReference type="EMBL" id="GGYP01003961">
    <property type="protein sequence ID" value="MDE48732.1"/>
    <property type="molecule type" value="Transcribed_RNA"/>
</dbReference>
<dbReference type="GO" id="GO:0015031">
    <property type="term" value="P:protein transport"/>
    <property type="evidence" value="ECO:0007669"/>
    <property type="project" value="UniProtKB-KW"/>
</dbReference>
<feature type="region of interest" description="Disordered" evidence="2">
    <location>
        <begin position="452"/>
        <end position="608"/>
    </location>
</feature>
<feature type="compositionally biased region" description="Basic residues" evidence="2">
    <location>
        <begin position="599"/>
        <end position="608"/>
    </location>
</feature>
<feature type="domain" description="SDA1 N-terminal" evidence="3">
    <location>
        <begin position="62"/>
        <end position="429"/>
    </location>
</feature>
<dbReference type="InterPro" id="IPR048292">
    <property type="entry name" value="SDA1_C"/>
</dbReference>
<comment type="similarity">
    <text evidence="1">Belongs to the SDA1 family.</text>
</comment>
<comment type="function">
    <text evidence="1">Required for 60S pre-ribosomal subunits export to the cytoplasm.</text>
</comment>
<evidence type="ECO:0000256" key="1">
    <source>
        <dbReference type="RuleBase" id="RU365057"/>
    </source>
</evidence>
<feature type="domain" description="SDA1 C-terminal" evidence="4">
    <location>
        <begin position="593"/>
        <end position="638"/>
    </location>
</feature>
<comment type="subcellular location">
    <subcellularLocation>
        <location evidence="1">Nucleus</location>
        <location evidence="1">Nucleolus</location>
    </subcellularLocation>
</comment>
<dbReference type="InterPro" id="IPR012977">
    <property type="entry name" value="SDA1_N"/>
</dbReference>
<dbReference type="Pfam" id="PF08158">
    <property type="entry name" value="SDA1_HEAT"/>
    <property type="match status" value="1"/>
</dbReference>
<feature type="compositionally biased region" description="Basic and acidic residues" evidence="2">
    <location>
        <begin position="547"/>
        <end position="568"/>
    </location>
</feature>